<feature type="transmembrane region" description="Helical" evidence="5">
    <location>
        <begin position="116"/>
        <end position="136"/>
    </location>
</feature>
<organism evidence="7 8">
    <name type="scientific">Calothrix parasitica NIES-267</name>
    <dbReference type="NCBI Taxonomy" id="1973488"/>
    <lineage>
        <taxon>Bacteria</taxon>
        <taxon>Bacillati</taxon>
        <taxon>Cyanobacteriota</taxon>
        <taxon>Cyanophyceae</taxon>
        <taxon>Nostocales</taxon>
        <taxon>Calotrichaceae</taxon>
        <taxon>Calothrix</taxon>
    </lineage>
</organism>
<dbReference type="GO" id="GO:0016020">
    <property type="term" value="C:membrane"/>
    <property type="evidence" value="ECO:0007669"/>
    <property type="project" value="UniProtKB-SubCell"/>
</dbReference>
<keyword evidence="4 5" id="KW-0472">Membrane</keyword>
<keyword evidence="3 5" id="KW-1133">Transmembrane helix</keyword>
<dbReference type="Pfam" id="PF04932">
    <property type="entry name" value="Wzy_C"/>
    <property type="match status" value="1"/>
</dbReference>
<evidence type="ECO:0000313" key="7">
    <source>
        <dbReference type="EMBL" id="BAY86801.1"/>
    </source>
</evidence>
<gene>
    <name evidence="7" type="ORF">NIES267_63120</name>
</gene>
<protein>
    <recommendedName>
        <fullName evidence="6">O-antigen ligase-related domain-containing protein</fullName>
    </recommendedName>
</protein>
<feature type="transmembrane region" description="Helical" evidence="5">
    <location>
        <begin position="210"/>
        <end position="228"/>
    </location>
</feature>
<feature type="transmembrane region" description="Helical" evidence="5">
    <location>
        <begin position="278"/>
        <end position="299"/>
    </location>
</feature>
<feature type="transmembrane region" description="Helical" evidence="5">
    <location>
        <begin position="240"/>
        <end position="266"/>
    </location>
</feature>
<evidence type="ECO:0000313" key="8">
    <source>
        <dbReference type="Proteomes" id="UP000218418"/>
    </source>
</evidence>
<evidence type="ECO:0000259" key="6">
    <source>
        <dbReference type="Pfam" id="PF04932"/>
    </source>
</evidence>
<dbReference type="PANTHER" id="PTHR37422">
    <property type="entry name" value="TEICHURONIC ACID BIOSYNTHESIS PROTEIN TUAE"/>
    <property type="match status" value="1"/>
</dbReference>
<dbReference type="PANTHER" id="PTHR37422:SF13">
    <property type="entry name" value="LIPOPOLYSACCHARIDE BIOSYNTHESIS PROTEIN PA4999-RELATED"/>
    <property type="match status" value="1"/>
</dbReference>
<evidence type="ECO:0000256" key="1">
    <source>
        <dbReference type="ARBA" id="ARBA00004141"/>
    </source>
</evidence>
<feature type="transmembrane region" description="Helical" evidence="5">
    <location>
        <begin position="51"/>
        <end position="73"/>
    </location>
</feature>
<name>A0A1Z4M063_9CYAN</name>
<dbReference type="AlphaFoldDB" id="A0A1Z4M063"/>
<dbReference type="InterPro" id="IPR007016">
    <property type="entry name" value="O-antigen_ligase-rel_domated"/>
</dbReference>
<feature type="transmembrane region" description="Helical" evidence="5">
    <location>
        <begin position="85"/>
        <end position="104"/>
    </location>
</feature>
<dbReference type="EMBL" id="AP018227">
    <property type="protein sequence ID" value="BAY86801.1"/>
    <property type="molecule type" value="Genomic_DNA"/>
</dbReference>
<feature type="transmembrane region" description="Helical" evidence="5">
    <location>
        <begin position="26"/>
        <end position="45"/>
    </location>
</feature>
<evidence type="ECO:0000256" key="3">
    <source>
        <dbReference type="ARBA" id="ARBA00022989"/>
    </source>
</evidence>
<dbReference type="OrthoDB" id="68072at2"/>
<feature type="transmembrane region" description="Helical" evidence="5">
    <location>
        <begin position="366"/>
        <end position="389"/>
    </location>
</feature>
<proteinExistence type="predicted"/>
<evidence type="ECO:0000256" key="5">
    <source>
        <dbReference type="SAM" id="Phobius"/>
    </source>
</evidence>
<keyword evidence="8" id="KW-1185">Reference proteome</keyword>
<feature type="domain" description="O-antigen ligase-related" evidence="6">
    <location>
        <begin position="240"/>
        <end position="379"/>
    </location>
</feature>
<feature type="transmembrane region" description="Helical" evidence="5">
    <location>
        <begin position="148"/>
        <end position="171"/>
    </location>
</feature>
<dbReference type="Proteomes" id="UP000218418">
    <property type="component" value="Chromosome"/>
</dbReference>
<keyword evidence="2 5" id="KW-0812">Transmembrane</keyword>
<accession>A0A1Z4M063</accession>
<evidence type="ECO:0000256" key="2">
    <source>
        <dbReference type="ARBA" id="ARBA00022692"/>
    </source>
</evidence>
<feature type="transmembrane region" description="Helical" evidence="5">
    <location>
        <begin position="416"/>
        <end position="437"/>
    </location>
</feature>
<dbReference type="InterPro" id="IPR051533">
    <property type="entry name" value="WaaL-like"/>
</dbReference>
<sequence>MPIKYNKASKLDDSQIALLKVKRTKWLFFAFCFYLLSQAYTIPILPVGISWAMWPCLSDLAIASIVFSFLFCYRYSLPSSNANRDIFILLIIIFLGGILSYVHYLKFLLDWDSNGVRFGIFQIYRLVEFILLFWITAKIPLTPKRIEIMGRIVDIVLAFVCLGIFLTYARIIPLSTVTAHLPKVGAWMFYEAYGRSGAGKGLGFVGYNHAYTAAQVILLLSLRMHLALLKRESILVNNIFILLTIIACFLSESRSGLAAILIYAIVYWSNNPKYLLKLIYTAVWIITIGSAIGLQTFLLTSDKNSVFERQKTLLEAGNADNLSGRDQIWMQRVSFINEEPWRWVFGTGFGAATDSGDNAHMLPLHIILETGILGLFLFILLFSNILNYLHKKEIGTKPFFWGTVSLLICSVSQETFYPVAALGHFLGFYLSSLAIVLRKEIIS</sequence>
<reference evidence="7 8" key="1">
    <citation type="submission" date="2017-06" db="EMBL/GenBank/DDBJ databases">
        <title>Genome sequencing of cyanobaciteial culture collection at National Institute for Environmental Studies (NIES).</title>
        <authorList>
            <person name="Hirose Y."/>
            <person name="Shimura Y."/>
            <person name="Fujisawa T."/>
            <person name="Nakamura Y."/>
            <person name="Kawachi M."/>
        </authorList>
    </citation>
    <scope>NUCLEOTIDE SEQUENCE [LARGE SCALE GENOMIC DNA]</scope>
    <source>
        <strain evidence="7 8">NIES-267</strain>
    </source>
</reference>
<comment type="subcellular location">
    <subcellularLocation>
        <location evidence="1">Membrane</location>
        <topology evidence="1">Multi-pass membrane protein</topology>
    </subcellularLocation>
</comment>
<evidence type="ECO:0000256" key="4">
    <source>
        <dbReference type="ARBA" id="ARBA00023136"/>
    </source>
</evidence>